<feature type="chain" id="PRO_5003339723" evidence="1">
    <location>
        <begin position="18"/>
        <end position="483"/>
    </location>
</feature>
<proteinExistence type="predicted"/>
<evidence type="ECO:0000313" key="3">
    <source>
        <dbReference type="Proteomes" id="UP000008144"/>
    </source>
</evidence>
<reference evidence="2" key="2">
    <citation type="journal article" date="2008" name="Genome Biol.">
        <title>Improved genome assembly and evidence-based global gene model set for the chordate Ciona intestinalis: new insight into intron and operon populations.</title>
        <authorList>
            <person name="Satou Y."/>
            <person name="Mineta K."/>
            <person name="Ogasawara M."/>
            <person name="Sasakura Y."/>
            <person name="Shoguchi E."/>
            <person name="Ueno K."/>
            <person name="Yamada L."/>
            <person name="Matsumoto J."/>
            <person name="Wasserscheid J."/>
            <person name="Dewar K."/>
            <person name="Wiley G.B."/>
            <person name="Macmil S.L."/>
            <person name="Roe B.A."/>
            <person name="Zeller R.W."/>
            <person name="Hastings K.E."/>
            <person name="Lemaire P."/>
            <person name="Lindquist E."/>
            <person name="Endo T."/>
            <person name="Hotta K."/>
            <person name="Inaba K."/>
        </authorList>
    </citation>
    <scope>NUCLEOTIDE SEQUENCE [LARGE SCALE GENOMIC DNA]</scope>
    <source>
        <strain evidence="2">wild type</strain>
    </source>
</reference>
<dbReference type="AlphaFoldDB" id="F6QAR2"/>
<feature type="signal peptide" evidence="1">
    <location>
        <begin position="1"/>
        <end position="17"/>
    </location>
</feature>
<dbReference type="InterPro" id="IPR029058">
    <property type="entry name" value="AB_hydrolase_fold"/>
</dbReference>
<sequence length="483" mass="55285">FQFFFALCLFGLVAVQGNPLDDYVMNDDGHYSYTVLRDWTYKSPGHTSYLINMTSQQWLTPNDTDRSLWWHFVIVHVPDEFDPALSNSAFLLIDGGGNDNPDNPPEITDTFVMFTGLMAESSKSIVVDLKQIPNEHMTFKHDPKKQRRTEDAIIAYTWRHFLENPNQPEWLLRMPMTKASVKAMDAVTDFINKTVGNQIERWCVGGASKRGWTTWTTAAVDKRVQCMTPIVMDELNMVKNLHHHYRAYGGWSFAFKDYYDEDITKDLDHPNMPALAAIVDPLSYVDRLTMPKMVFSTGGDEFFLPDDSHYYLTSMKGPMYVNMLPNAEHSCVGHELQLMFNIKAFYVSVMKGKKLPQATWTLYNTATGGGIDVTLDTVPTLIRAWSVTSISSKRRDFRLLRGNTTDVSAQPIVQPNIWHHSNVTSIGHLKYRAEFDTPLFGRWRAFFIQVSGRENKNLSSDGNMIEFTTETNIIPDKFPYPDC</sequence>
<name>F6QAR2_CIOIN</name>
<dbReference type="OMA" id="GWASWHA"/>
<dbReference type="Pfam" id="PF10142">
    <property type="entry name" value="PhoPQ_related"/>
    <property type="match status" value="1"/>
</dbReference>
<dbReference type="Proteomes" id="UP000008144">
    <property type="component" value="Chromosome 3"/>
</dbReference>
<organism evidence="2 3">
    <name type="scientific">Ciona intestinalis</name>
    <name type="common">Transparent sea squirt</name>
    <name type="synonym">Ascidia intestinalis</name>
    <dbReference type="NCBI Taxonomy" id="7719"/>
    <lineage>
        <taxon>Eukaryota</taxon>
        <taxon>Metazoa</taxon>
        <taxon>Chordata</taxon>
        <taxon>Tunicata</taxon>
        <taxon>Ascidiacea</taxon>
        <taxon>Phlebobranchia</taxon>
        <taxon>Cionidae</taxon>
        <taxon>Ciona</taxon>
    </lineage>
</organism>
<evidence type="ECO:0000256" key="1">
    <source>
        <dbReference type="SAM" id="SignalP"/>
    </source>
</evidence>
<dbReference type="EMBL" id="EAAA01001797">
    <property type="status" value="NOT_ANNOTATED_CDS"/>
    <property type="molecule type" value="Genomic_DNA"/>
</dbReference>
<dbReference type="Gene3D" id="3.40.50.1820">
    <property type="entry name" value="alpha/beta hydrolase"/>
    <property type="match status" value="1"/>
</dbReference>
<dbReference type="InParanoid" id="F6QAR2"/>
<dbReference type="HOGENOM" id="CLU_036488_1_0_1"/>
<reference evidence="2" key="3">
    <citation type="submission" date="2025-08" db="UniProtKB">
        <authorList>
            <consortium name="Ensembl"/>
        </authorList>
    </citation>
    <scope>IDENTIFICATION</scope>
</reference>
<dbReference type="InterPro" id="IPR009199">
    <property type="entry name" value="PhoPQ-act_pathogen-rel_PqaA"/>
</dbReference>
<reference evidence="3" key="1">
    <citation type="journal article" date="2002" name="Science">
        <title>The draft genome of Ciona intestinalis: insights into chordate and vertebrate origins.</title>
        <authorList>
            <person name="Dehal P."/>
            <person name="Satou Y."/>
            <person name="Campbell R.K."/>
            <person name="Chapman J."/>
            <person name="Degnan B."/>
            <person name="De Tomaso A."/>
            <person name="Davidson B."/>
            <person name="Di Gregorio A."/>
            <person name="Gelpke M."/>
            <person name="Goodstein D.M."/>
            <person name="Harafuji N."/>
            <person name="Hastings K.E."/>
            <person name="Ho I."/>
            <person name="Hotta K."/>
            <person name="Huang W."/>
            <person name="Kawashima T."/>
            <person name="Lemaire P."/>
            <person name="Martinez D."/>
            <person name="Meinertzhagen I.A."/>
            <person name="Necula S."/>
            <person name="Nonaka M."/>
            <person name="Putnam N."/>
            <person name="Rash S."/>
            <person name="Saiga H."/>
            <person name="Satake M."/>
            <person name="Terry A."/>
            <person name="Yamada L."/>
            <person name="Wang H.G."/>
            <person name="Awazu S."/>
            <person name="Azumi K."/>
            <person name="Boore J."/>
            <person name="Branno M."/>
            <person name="Chin-Bow S."/>
            <person name="DeSantis R."/>
            <person name="Doyle S."/>
            <person name="Francino P."/>
            <person name="Keys D.N."/>
            <person name="Haga S."/>
            <person name="Hayashi H."/>
            <person name="Hino K."/>
            <person name="Imai K.S."/>
            <person name="Inaba K."/>
            <person name="Kano S."/>
            <person name="Kobayashi K."/>
            <person name="Kobayashi M."/>
            <person name="Lee B.I."/>
            <person name="Makabe K.W."/>
            <person name="Manohar C."/>
            <person name="Matassi G."/>
            <person name="Medina M."/>
            <person name="Mochizuki Y."/>
            <person name="Mount S."/>
            <person name="Morishita T."/>
            <person name="Miura S."/>
            <person name="Nakayama A."/>
            <person name="Nishizaka S."/>
            <person name="Nomoto H."/>
            <person name="Ohta F."/>
            <person name="Oishi K."/>
            <person name="Rigoutsos I."/>
            <person name="Sano M."/>
            <person name="Sasaki A."/>
            <person name="Sasakura Y."/>
            <person name="Shoguchi E."/>
            <person name="Shin-i T."/>
            <person name="Spagnuolo A."/>
            <person name="Stainier D."/>
            <person name="Suzuki M.M."/>
            <person name="Tassy O."/>
            <person name="Takatori N."/>
            <person name="Tokuoka M."/>
            <person name="Yagi K."/>
            <person name="Yoshizaki F."/>
            <person name="Wada S."/>
            <person name="Zhang C."/>
            <person name="Hyatt P.D."/>
            <person name="Larimer F."/>
            <person name="Detter C."/>
            <person name="Doggett N."/>
            <person name="Glavina T."/>
            <person name="Hawkins T."/>
            <person name="Richardson P."/>
            <person name="Lucas S."/>
            <person name="Kohara Y."/>
            <person name="Levine M."/>
            <person name="Satoh N."/>
            <person name="Rokhsar D.S."/>
        </authorList>
    </citation>
    <scope>NUCLEOTIDE SEQUENCE [LARGE SCALE GENOMIC DNA]</scope>
</reference>
<dbReference type="SUPFAM" id="SSF53474">
    <property type="entry name" value="alpha/beta-Hydrolases"/>
    <property type="match status" value="1"/>
</dbReference>
<keyword evidence="1" id="KW-0732">Signal</keyword>
<evidence type="ECO:0000313" key="2">
    <source>
        <dbReference type="Ensembl" id="ENSCINP00000018131.3"/>
    </source>
</evidence>
<accession>F6QAR2</accession>
<dbReference type="Ensembl" id="ENSCINT00000018131.3">
    <property type="protein sequence ID" value="ENSCINP00000018131.3"/>
    <property type="gene ID" value="ENSCING00000008917.3"/>
</dbReference>
<keyword evidence="3" id="KW-1185">Reference proteome</keyword>
<protein>
    <submittedName>
        <fullName evidence="2">Uncharacterized protein</fullName>
    </submittedName>
</protein>
<dbReference type="GeneTree" id="ENSGT00390000005756"/>
<dbReference type="PANTHER" id="PTHR31497">
    <property type="entry name" value="AUTOCRINE PROLIFERATION REPRESSOR PROTEIN A"/>
    <property type="match status" value="1"/>
</dbReference>
<reference evidence="2" key="4">
    <citation type="submission" date="2025-09" db="UniProtKB">
        <authorList>
            <consortium name="Ensembl"/>
        </authorList>
    </citation>
    <scope>IDENTIFICATION</scope>
</reference>
<dbReference type="PANTHER" id="PTHR31497:SF0">
    <property type="entry name" value="AUTOCRINE PROLIFERATION REPRESSOR PROTEIN A"/>
    <property type="match status" value="1"/>
</dbReference>